<dbReference type="PANTHER" id="PTHR42663">
    <property type="entry name" value="HYDROLASE C777.06C-RELATED-RELATED"/>
    <property type="match status" value="1"/>
</dbReference>
<evidence type="ECO:0000313" key="3">
    <source>
        <dbReference type="Proteomes" id="UP001597369"/>
    </source>
</evidence>
<dbReference type="RefSeq" id="WP_229957385.1">
    <property type="nucleotide sequence ID" value="NZ_JAJJWI010000001.1"/>
</dbReference>
<protein>
    <submittedName>
        <fullName evidence="2">MBL fold metallo-hydrolase</fullName>
    </submittedName>
</protein>
<name>A0ABW4X442_9BACT</name>
<reference evidence="3" key="1">
    <citation type="journal article" date="2019" name="Int. J. Syst. Evol. Microbiol.">
        <title>The Global Catalogue of Microorganisms (GCM) 10K type strain sequencing project: providing services to taxonomists for standard genome sequencing and annotation.</title>
        <authorList>
            <consortium name="The Broad Institute Genomics Platform"/>
            <consortium name="The Broad Institute Genome Sequencing Center for Infectious Disease"/>
            <person name="Wu L."/>
            <person name="Ma J."/>
        </authorList>
    </citation>
    <scope>NUCLEOTIDE SEQUENCE [LARGE SCALE GENOMIC DNA]</scope>
    <source>
        <strain evidence="3">JCM 16545</strain>
    </source>
</reference>
<evidence type="ECO:0000259" key="1">
    <source>
        <dbReference type="SMART" id="SM00849"/>
    </source>
</evidence>
<dbReference type="Gene3D" id="3.60.15.10">
    <property type="entry name" value="Ribonuclease Z/Hydroxyacylglutathione hydrolase-like"/>
    <property type="match status" value="1"/>
</dbReference>
<dbReference type="SUPFAM" id="SSF56281">
    <property type="entry name" value="Metallo-hydrolase/oxidoreductase"/>
    <property type="match status" value="1"/>
</dbReference>
<organism evidence="2 3">
    <name type="scientific">Pontibacter silvestris</name>
    <dbReference type="NCBI Taxonomy" id="2305183"/>
    <lineage>
        <taxon>Bacteria</taxon>
        <taxon>Pseudomonadati</taxon>
        <taxon>Bacteroidota</taxon>
        <taxon>Cytophagia</taxon>
        <taxon>Cytophagales</taxon>
        <taxon>Hymenobacteraceae</taxon>
        <taxon>Pontibacter</taxon>
    </lineage>
</organism>
<dbReference type="Proteomes" id="UP001597369">
    <property type="component" value="Unassembled WGS sequence"/>
</dbReference>
<comment type="caution">
    <text evidence="2">The sequence shown here is derived from an EMBL/GenBank/DDBJ whole genome shotgun (WGS) entry which is preliminary data.</text>
</comment>
<keyword evidence="3" id="KW-1185">Reference proteome</keyword>
<dbReference type="SMART" id="SM00849">
    <property type="entry name" value="Lactamase_B"/>
    <property type="match status" value="1"/>
</dbReference>
<dbReference type="EMBL" id="JBHUHV010000058">
    <property type="protein sequence ID" value="MFD2069095.1"/>
    <property type="molecule type" value="Genomic_DNA"/>
</dbReference>
<proteinExistence type="predicted"/>
<dbReference type="Pfam" id="PF12706">
    <property type="entry name" value="Lactamase_B_2"/>
    <property type="match status" value="1"/>
</dbReference>
<evidence type="ECO:0000313" key="2">
    <source>
        <dbReference type="EMBL" id="MFD2069095.1"/>
    </source>
</evidence>
<accession>A0ABW4X442</accession>
<feature type="domain" description="Metallo-beta-lactamase" evidence="1">
    <location>
        <begin position="34"/>
        <end position="223"/>
    </location>
</feature>
<dbReference type="CDD" id="cd16279">
    <property type="entry name" value="metallo-hydrolase-like_MBL-fold"/>
    <property type="match status" value="1"/>
</dbReference>
<dbReference type="InterPro" id="IPR036866">
    <property type="entry name" value="RibonucZ/Hydroxyglut_hydro"/>
</dbReference>
<sequence length="253" mass="29211">MKITFLGTGTSQGVPLIGCTCEVCSSVDYRDNRLRVSVHLQVNGKSIIIDSGPDFRQQVLRERIKKLDALVYTHEHKDHIAGLDDIRPFNFMQNTDMPLYGEERVLERIKQEFPYIFAEYKYPGIPKVELYPVINEPFEVAGVEFIPIRVMHYKLPVFGYRIGDFTYITDVSFIAEEEKDKVRGSKVIVLDALRHEPHISHFSLQEAIALLTELKPERAYLTHISHLLGLHREVEQNLPDFIRLAYDGLQIEV</sequence>
<dbReference type="PANTHER" id="PTHR42663:SF6">
    <property type="entry name" value="HYDROLASE C777.06C-RELATED"/>
    <property type="match status" value="1"/>
</dbReference>
<gene>
    <name evidence="2" type="ORF">ACFSKU_19570</name>
</gene>
<dbReference type="InterPro" id="IPR001279">
    <property type="entry name" value="Metallo-B-lactamas"/>
</dbReference>